<evidence type="ECO:0000256" key="2">
    <source>
        <dbReference type="SAM" id="Phobius"/>
    </source>
</evidence>
<evidence type="ECO:0000256" key="1">
    <source>
        <dbReference type="SAM" id="MobiDB-lite"/>
    </source>
</evidence>
<proteinExistence type="predicted"/>
<reference evidence="3 4" key="1">
    <citation type="journal article" date="2023" name="Res Sq">
        <title>Genomic and morphological characterization of Knufia obscura isolated from the Mars 2020 spacecraft assembly facility.</title>
        <authorList>
            <person name="Chander A.M."/>
            <person name="Teixeira M.M."/>
            <person name="Singh N.K."/>
            <person name="Williams M.P."/>
            <person name="Parker C.W."/>
            <person name="Leo P."/>
            <person name="Stajich J.E."/>
            <person name="Torok T."/>
            <person name="Tighe S."/>
            <person name="Mason C.E."/>
            <person name="Venkateswaran K."/>
        </authorList>
    </citation>
    <scope>NUCLEOTIDE SEQUENCE [LARGE SCALE GENOMIC DNA]</scope>
    <source>
        <strain evidence="3 4">CCFEE 5817</strain>
    </source>
</reference>
<keyword evidence="2" id="KW-1133">Transmembrane helix</keyword>
<feature type="transmembrane region" description="Helical" evidence="2">
    <location>
        <begin position="165"/>
        <end position="184"/>
    </location>
</feature>
<accession>A0ABR0R7P3</accession>
<organism evidence="3 4">
    <name type="scientific">Knufia obscura</name>
    <dbReference type="NCBI Taxonomy" id="1635080"/>
    <lineage>
        <taxon>Eukaryota</taxon>
        <taxon>Fungi</taxon>
        <taxon>Dikarya</taxon>
        <taxon>Ascomycota</taxon>
        <taxon>Pezizomycotina</taxon>
        <taxon>Eurotiomycetes</taxon>
        <taxon>Chaetothyriomycetidae</taxon>
        <taxon>Chaetothyriales</taxon>
        <taxon>Trichomeriaceae</taxon>
        <taxon>Knufia</taxon>
    </lineage>
</organism>
<evidence type="ECO:0008006" key="5">
    <source>
        <dbReference type="Google" id="ProtNLM"/>
    </source>
</evidence>
<evidence type="ECO:0000313" key="4">
    <source>
        <dbReference type="Proteomes" id="UP001334248"/>
    </source>
</evidence>
<feature type="region of interest" description="Disordered" evidence="1">
    <location>
        <begin position="1"/>
        <end position="27"/>
    </location>
</feature>
<evidence type="ECO:0000313" key="3">
    <source>
        <dbReference type="EMBL" id="KAK5936646.1"/>
    </source>
</evidence>
<feature type="compositionally biased region" description="Basic and acidic residues" evidence="1">
    <location>
        <begin position="9"/>
        <end position="19"/>
    </location>
</feature>
<dbReference type="GeneID" id="90004560"/>
<feature type="region of interest" description="Disordered" evidence="1">
    <location>
        <begin position="41"/>
        <end position="68"/>
    </location>
</feature>
<dbReference type="EMBL" id="JAVHJV010000025">
    <property type="protein sequence ID" value="KAK5936646.1"/>
    <property type="molecule type" value="Genomic_DNA"/>
</dbReference>
<gene>
    <name evidence="3" type="ORF">PMZ80_011111</name>
</gene>
<keyword evidence="2" id="KW-0472">Membrane</keyword>
<comment type="caution">
    <text evidence="3">The sequence shown here is derived from an EMBL/GenBank/DDBJ whole genome shotgun (WGS) entry which is preliminary data.</text>
</comment>
<feature type="transmembrane region" description="Helical" evidence="2">
    <location>
        <begin position="122"/>
        <end position="145"/>
    </location>
</feature>
<feature type="transmembrane region" description="Helical" evidence="2">
    <location>
        <begin position="376"/>
        <end position="397"/>
    </location>
</feature>
<feature type="transmembrane region" description="Helical" evidence="2">
    <location>
        <begin position="344"/>
        <end position="370"/>
    </location>
</feature>
<sequence length="414" mass="46199">MARNKSFRPQREPFFHNERVTPSNVHGPFSFLNPTRAHFELNPEKQASGRSSSEERLSQEKPQSSSSVKFLWRSRDNRKGRHPLLVDKDGAASISTPRPTPHPKEVMKTIGKMFTYYPVWDISWLVAYIFTWGSIVWCINAFFSFLPYIRSTSDFKGEVLDAGGITAFIGAVMFFELGSILLMLEVVNENRAGCFGWAIKTLIEEDSSQDKLQVCVNPQACTHHHRNTKNLVGRSATAKDSNTISDTKQEDSSRTWQWFPTLQALRSHYIHELGFLASFAQFCGATIFSIAGFTALPGIINNMSQGLTDGIYWAPQVIGGCGFIISGTLYMLETQKNWYTPSFGLLGWHIAFWNLVGGVGFTLCGALGFAAGNHGAQYQAACSTFWGSFAFLIGSLLQLYESLQKHPVEVGKKS</sequence>
<feature type="transmembrane region" description="Helical" evidence="2">
    <location>
        <begin position="273"/>
        <end position="300"/>
    </location>
</feature>
<feature type="transmembrane region" description="Helical" evidence="2">
    <location>
        <begin position="312"/>
        <end position="332"/>
    </location>
</feature>
<dbReference type="RefSeq" id="XP_064724736.1">
    <property type="nucleotide sequence ID" value="XM_064879499.1"/>
</dbReference>
<keyword evidence="2" id="KW-0812">Transmembrane</keyword>
<protein>
    <recommendedName>
        <fullName evidence="5">Integral membrane protein</fullName>
    </recommendedName>
</protein>
<dbReference type="Proteomes" id="UP001334248">
    <property type="component" value="Unassembled WGS sequence"/>
</dbReference>
<name>A0ABR0R7P3_9EURO</name>
<keyword evidence="4" id="KW-1185">Reference proteome</keyword>